<keyword evidence="1" id="KW-0812">Transmembrane</keyword>
<keyword evidence="1" id="KW-0472">Membrane</keyword>
<organism evidence="2">
    <name type="scientific">marine sediment metagenome</name>
    <dbReference type="NCBI Taxonomy" id="412755"/>
    <lineage>
        <taxon>unclassified sequences</taxon>
        <taxon>metagenomes</taxon>
        <taxon>ecological metagenomes</taxon>
    </lineage>
</organism>
<sequence length="226" mass="26237">MPRGTVRALITIMIVAFPFWYLMLEEEIPGILINSIFIVVAFYFEARRTGTEKLKEIVNEIKSHELVEEVLITDKKPLYLPKYTVRLSLVIMLFLQIIIIIQQDSPYAATNTLADILLMITLFIIGSFFRSIMKLREKKSIREQIQDMDASLSDAEIIEKLMLKELSWLKKEGKNLLSLIMLIGIVISLVFFTIDLDFIILDIPLYTLRLQGILLLLINLYYGFRD</sequence>
<comment type="caution">
    <text evidence="2">The sequence shown here is derived from an EMBL/GenBank/DDBJ whole genome shotgun (WGS) entry which is preliminary data.</text>
</comment>
<feature type="transmembrane region" description="Helical" evidence="1">
    <location>
        <begin position="206"/>
        <end position="224"/>
    </location>
</feature>
<proteinExistence type="predicted"/>
<evidence type="ECO:0000256" key="1">
    <source>
        <dbReference type="SAM" id="Phobius"/>
    </source>
</evidence>
<keyword evidence="1" id="KW-1133">Transmembrane helix</keyword>
<dbReference type="AlphaFoldDB" id="A0A0F9QZQ3"/>
<feature type="transmembrane region" description="Helical" evidence="1">
    <location>
        <begin position="28"/>
        <end position="46"/>
    </location>
</feature>
<dbReference type="EMBL" id="LAZR01001151">
    <property type="protein sequence ID" value="KKN49790.1"/>
    <property type="molecule type" value="Genomic_DNA"/>
</dbReference>
<evidence type="ECO:0000313" key="2">
    <source>
        <dbReference type="EMBL" id="KKN49790.1"/>
    </source>
</evidence>
<feature type="transmembrane region" description="Helical" evidence="1">
    <location>
        <begin position="83"/>
        <end position="101"/>
    </location>
</feature>
<accession>A0A0F9QZQ3</accession>
<feature type="transmembrane region" description="Helical" evidence="1">
    <location>
        <begin position="5"/>
        <end position="22"/>
    </location>
</feature>
<reference evidence="2" key="1">
    <citation type="journal article" date="2015" name="Nature">
        <title>Complex archaea that bridge the gap between prokaryotes and eukaryotes.</title>
        <authorList>
            <person name="Spang A."/>
            <person name="Saw J.H."/>
            <person name="Jorgensen S.L."/>
            <person name="Zaremba-Niedzwiedzka K."/>
            <person name="Martijn J."/>
            <person name="Lind A.E."/>
            <person name="van Eijk R."/>
            <person name="Schleper C."/>
            <person name="Guy L."/>
            <person name="Ettema T.J."/>
        </authorList>
    </citation>
    <scope>NUCLEOTIDE SEQUENCE</scope>
</reference>
<name>A0A0F9QZQ3_9ZZZZ</name>
<gene>
    <name evidence="2" type="ORF">LCGC14_0639360</name>
</gene>
<protein>
    <submittedName>
        <fullName evidence="2">Uncharacterized protein</fullName>
    </submittedName>
</protein>
<feature type="transmembrane region" description="Helical" evidence="1">
    <location>
        <begin position="113"/>
        <end position="132"/>
    </location>
</feature>
<feature type="transmembrane region" description="Helical" evidence="1">
    <location>
        <begin position="176"/>
        <end position="194"/>
    </location>
</feature>